<dbReference type="GO" id="GO:0005634">
    <property type="term" value="C:nucleus"/>
    <property type="evidence" value="ECO:0007669"/>
    <property type="project" value="UniProtKB-SubCell"/>
</dbReference>
<feature type="compositionally biased region" description="Basic and acidic residues" evidence="5">
    <location>
        <begin position="369"/>
        <end position="378"/>
    </location>
</feature>
<feature type="region of interest" description="Disordered" evidence="5">
    <location>
        <begin position="364"/>
        <end position="389"/>
    </location>
</feature>
<dbReference type="AlphaFoldDB" id="A0A6A6LJI6"/>
<proteinExistence type="predicted"/>
<dbReference type="InterPro" id="IPR035979">
    <property type="entry name" value="RBD_domain_sf"/>
</dbReference>
<reference evidence="7 8" key="1">
    <citation type="journal article" date="2020" name="Mol. Plant">
        <title>The Chromosome-Based Rubber Tree Genome Provides New Insights into Spurge Genome Evolution and Rubber Biosynthesis.</title>
        <authorList>
            <person name="Liu J."/>
            <person name="Shi C."/>
            <person name="Shi C.C."/>
            <person name="Li W."/>
            <person name="Zhang Q.J."/>
            <person name="Zhang Y."/>
            <person name="Li K."/>
            <person name="Lu H.F."/>
            <person name="Shi C."/>
            <person name="Zhu S.T."/>
            <person name="Xiao Z.Y."/>
            <person name="Nan H."/>
            <person name="Yue Y."/>
            <person name="Zhu X.G."/>
            <person name="Wu Y."/>
            <person name="Hong X.N."/>
            <person name="Fan G.Y."/>
            <person name="Tong Y."/>
            <person name="Zhang D."/>
            <person name="Mao C.L."/>
            <person name="Liu Y.L."/>
            <person name="Hao S.J."/>
            <person name="Liu W.Q."/>
            <person name="Lv M.Q."/>
            <person name="Zhang H.B."/>
            <person name="Liu Y."/>
            <person name="Hu-Tang G.R."/>
            <person name="Wang J.P."/>
            <person name="Wang J.H."/>
            <person name="Sun Y.H."/>
            <person name="Ni S.B."/>
            <person name="Chen W.B."/>
            <person name="Zhang X.C."/>
            <person name="Jiao Y.N."/>
            <person name="Eichler E.E."/>
            <person name="Li G.H."/>
            <person name="Liu X."/>
            <person name="Gao L.Z."/>
        </authorList>
    </citation>
    <scope>NUCLEOTIDE SEQUENCE [LARGE SCALE GENOMIC DNA]</scope>
    <source>
        <strain evidence="8">cv. GT1</strain>
        <tissue evidence="7">Leaf</tissue>
    </source>
</reference>
<feature type="domain" description="RRM" evidence="6">
    <location>
        <begin position="1"/>
        <end position="56"/>
    </location>
</feature>
<organism evidence="7 8">
    <name type="scientific">Hevea brasiliensis</name>
    <name type="common">Para rubber tree</name>
    <name type="synonym">Siphonia brasiliensis</name>
    <dbReference type="NCBI Taxonomy" id="3981"/>
    <lineage>
        <taxon>Eukaryota</taxon>
        <taxon>Viridiplantae</taxon>
        <taxon>Streptophyta</taxon>
        <taxon>Embryophyta</taxon>
        <taxon>Tracheophyta</taxon>
        <taxon>Spermatophyta</taxon>
        <taxon>Magnoliopsida</taxon>
        <taxon>eudicotyledons</taxon>
        <taxon>Gunneridae</taxon>
        <taxon>Pentapetalae</taxon>
        <taxon>rosids</taxon>
        <taxon>fabids</taxon>
        <taxon>Malpighiales</taxon>
        <taxon>Euphorbiaceae</taxon>
        <taxon>Crotonoideae</taxon>
        <taxon>Micrandreae</taxon>
        <taxon>Hevea</taxon>
    </lineage>
</organism>
<evidence type="ECO:0000256" key="4">
    <source>
        <dbReference type="PROSITE-ProRule" id="PRU00176"/>
    </source>
</evidence>
<comment type="caution">
    <text evidence="7">The sequence shown here is derived from an EMBL/GenBank/DDBJ whole genome shotgun (WGS) entry which is preliminary data.</text>
</comment>
<feature type="compositionally biased region" description="Low complexity" evidence="5">
    <location>
        <begin position="914"/>
        <end position="923"/>
    </location>
</feature>
<dbReference type="SUPFAM" id="SSF54928">
    <property type="entry name" value="RNA-binding domain, RBD"/>
    <property type="match status" value="2"/>
</dbReference>
<accession>A0A6A6LJI6</accession>
<dbReference type="InterPro" id="IPR000504">
    <property type="entry name" value="RRM_dom"/>
</dbReference>
<evidence type="ECO:0000256" key="2">
    <source>
        <dbReference type="ARBA" id="ARBA00022884"/>
    </source>
</evidence>
<feature type="domain" description="RRM" evidence="6">
    <location>
        <begin position="194"/>
        <end position="267"/>
    </location>
</feature>
<evidence type="ECO:0000256" key="5">
    <source>
        <dbReference type="SAM" id="MobiDB-lite"/>
    </source>
</evidence>
<keyword evidence="2 4" id="KW-0694">RNA-binding</keyword>
<comment type="subcellular location">
    <subcellularLocation>
        <location evidence="1">Nucleus</location>
    </subcellularLocation>
</comment>
<feature type="domain" description="RRM" evidence="6">
    <location>
        <begin position="69"/>
        <end position="149"/>
    </location>
</feature>
<evidence type="ECO:0000256" key="3">
    <source>
        <dbReference type="ARBA" id="ARBA00023242"/>
    </source>
</evidence>
<evidence type="ECO:0000313" key="8">
    <source>
        <dbReference type="Proteomes" id="UP000467840"/>
    </source>
</evidence>
<dbReference type="CDD" id="cd21546">
    <property type="entry name" value="SPOC_FPA-like"/>
    <property type="match status" value="1"/>
</dbReference>
<dbReference type="Gene3D" id="3.30.70.330">
    <property type="match status" value="3"/>
</dbReference>
<dbReference type="EMBL" id="JAAGAX010000010">
    <property type="protein sequence ID" value="KAF2300263.1"/>
    <property type="molecule type" value="Genomic_DNA"/>
</dbReference>
<dbReference type="Proteomes" id="UP000467840">
    <property type="component" value="Chromosome 4"/>
</dbReference>
<dbReference type="InterPro" id="IPR012677">
    <property type="entry name" value="Nucleotide-bd_a/b_plait_sf"/>
</dbReference>
<keyword evidence="8" id="KW-1185">Reference proteome</keyword>
<gene>
    <name evidence="7" type="ORF">GH714_011195</name>
</gene>
<dbReference type="PANTHER" id="PTHR23189">
    <property type="entry name" value="RNA RECOGNITION MOTIF-CONTAINING"/>
    <property type="match status" value="1"/>
</dbReference>
<keyword evidence="3" id="KW-0539">Nucleus</keyword>
<dbReference type="Pfam" id="PF07744">
    <property type="entry name" value="SPOC"/>
    <property type="match status" value="1"/>
</dbReference>
<dbReference type="GO" id="GO:0003723">
    <property type="term" value="F:RNA binding"/>
    <property type="evidence" value="ECO:0007669"/>
    <property type="project" value="UniProtKB-UniRule"/>
</dbReference>
<name>A0A6A6LJI6_HEVBR</name>
<protein>
    <recommendedName>
        <fullName evidence="6">RRM domain-containing protein</fullName>
    </recommendedName>
</protein>
<evidence type="ECO:0000256" key="1">
    <source>
        <dbReference type="ARBA" id="ARBA00004123"/>
    </source>
</evidence>
<dbReference type="InterPro" id="IPR012921">
    <property type="entry name" value="SPOC_C"/>
</dbReference>
<dbReference type="SMART" id="SM00360">
    <property type="entry name" value="RRM"/>
    <property type="match status" value="3"/>
</dbReference>
<sequence>MDLFAKYGVLDSFTTYTSRSYAFLYFKRVEDAAAAKEALQGTVLRGSPLKIEFARPCNLGVVLLVFLINSVFRPNLVSIYGWVVSAQQFLRNSWNKFLKFGQIEEFKFHRDRNTVFIEYVKLEDASEAMRNMNGKRIGGDQIRVEFLRLQSLRREHFYEFRDSKESQFSVAHSGVKQAQHSQLSGGQREGLPTNVLWVGYPPSVQIDEQMLHNAMILFGEIERIKSFPSRHYSFVQFRSVDEARRAKEGLQGRLFNDPRITITYSSSELAPGKEYSTLSPGVKGTRPEIFNEHLLGSSQLEILDHHRPMGLHTFPGQLPLVIFIDQTHHCVLLILKLSPPASGILPSPGSRIRPLMRSVSTGWDVLDPSQREPKRSRIDPPVPIDDDSFASRKIDDRGLGLDKTYRLGPATDGGISGPFVNVQGKRSLSPVGVRGTIGSHQRRLGNDYIWRGIIAKGGTPVCHARCVPIDKGIESELPEVVNCSARTGLDMLTKHYAEAIGFDIVFFLPDSEDDFASYTEFLRYLGSKNRAGVAKFDDGTTLFLVPPSDFLTKVLKVAGPERLYGVVLKLPQHVPNSALIQPQLRQPNHFPQYIDRRHIPPPEAEYNQIPREEHMMLLDYNRVLHEDSKPLSKTFYTPATKSIAEQSIPQDYTSGNSVAASLAGVSLTPELIATLASLLPGNAESTGLEGGQPVSGSVVRPLFSSVATDQGTSSLGWKNDNQVSGNTDHIKFGNQFNSQAQVHSQFQPYPSVPNGPYNPANMVPANTQIKDSSVNLPHQGGIPSRPLTSVSMPSQSGQVGLSPQVNQQYMLDVPQQKGYGGMVHGIDVSGPYSPSVIQQPNNNAAFSSQAQGGNHSQLQSGMPISADKVNQQNPNQVQQFQTALPGAGQDTSEDEVDRNERYQSTLQFAASLLLHVQQQHQPQTGNPAVHGSGNQQ</sequence>
<evidence type="ECO:0000313" key="7">
    <source>
        <dbReference type="EMBL" id="KAF2300263.1"/>
    </source>
</evidence>
<dbReference type="PROSITE" id="PS50102">
    <property type="entry name" value="RRM"/>
    <property type="match status" value="3"/>
</dbReference>
<dbReference type="Pfam" id="PF00076">
    <property type="entry name" value="RRM_1"/>
    <property type="match status" value="3"/>
</dbReference>
<feature type="region of interest" description="Disordered" evidence="5">
    <location>
        <begin position="914"/>
        <end position="936"/>
    </location>
</feature>
<feature type="region of interest" description="Disordered" evidence="5">
    <location>
        <begin position="884"/>
        <end position="903"/>
    </location>
</feature>
<evidence type="ECO:0000259" key="6">
    <source>
        <dbReference type="PROSITE" id="PS50102"/>
    </source>
</evidence>